<gene>
    <name evidence="2" type="ORF">BKA67DRAFT_305380</name>
</gene>
<dbReference type="Proteomes" id="UP000758603">
    <property type="component" value="Unassembled WGS sequence"/>
</dbReference>
<name>A0A9P8UIS2_9PEZI</name>
<dbReference type="OrthoDB" id="4694460at2759"/>
<feature type="region of interest" description="Disordered" evidence="1">
    <location>
        <begin position="1"/>
        <end position="90"/>
    </location>
</feature>
<evidence type="ECO:0000256" key="1">
    <source>
        <dbReference type="SAM" id="MobiDB-lite"/>
    </source>
</evidence>
<evidence type="ECO:0000313" key="2">
    <source>
        <dbReference type="EMBL" id="KAH6652946.1"/>
    </source>
</evidence>
<organism evidence="2 3">
    <name type="scientific">Truncatella angustata</name>
    <dbReference type="NCBI Taxonomy" id="152316"/>
    <lineage>
        <taxon>Eukaryota</taxon>
        <taxon>Fungi</taxon>
        <taxon>Dikarya</taxon>
        <taxon>Ascomycota</taxon>
        <taxon>Pezizomycotina</taxon>
        <taxon>Sordariomycetes</taxon>
        <taxon>Xylariomycetidae</taxon>
        <taxon>Amphisphaeriales</taxon>
        <taxon>Sporocadaceae</taxon>
        <taxon>Truncatella</taxon>
    </lineage>
</organism>
<dbReference type="RefSeq" id="XP_045957223.1">
    <property type="nucleotide sequence ID" value="XM_046096108.1"/>
</dbReference>
<accession>A0A9P8UIS2</accession>
<dbReference type="GeneID" id="70125001"/>
<dbReference type="EMBL" id="JAGPXC010000005">
    <property type="protein sequence ID" value="KAH6652946.1"/>
    <property type="molecule type" value="Genomic_DNA"/>
</dbReference>
<protein>
    <submittedName>
        <fullName evidence="2">Uncharacterized protein</fullName>
    </submittedName>
</protein>
<proteinExistence type="predicted"/>
<dbReference type="AlphaFoldDB" id="A0A9P8UIS2"/>
<comment type="caution">
    <text evidence="2">The sequence shown here is derived from an EMBL/GenBank/DDBJ whole genome shotgun (WGS) entry which is preliminary data.</text>
</comment>
<evidence type="ECO:0000313" key="3">
    <source>
        <dbReference type="Proteomes" id="UP000758603"/>
    </source>
</evidence>
<keyword evidence="3" id="KW-1185">Reference proteome</keyword>
<feature type="compositionally biased region" description="Basic residues" evidence="1">
    <location>
        <begin position="57"/>
        <end position="87"/>
    </location>
</feature>
<reference evidence="2" key="1">
    <citation type="journal article" date="2021" name="Nat. Commun.">
        <title>Genetic determinants of endophytism in the Arabidopsis root mycobiome.</title>
        <authorList>
            <person name="Mesny F."/>
            <person name="Miyauchi S."/>
            <person name="Thiergart T."/>
            <person name="Pickel B."/>
            <person name="Atanasova L."/>
            <person name="Karlsson M."/>
            <person name="Huettel B."/>
            <person name="Barry K.W."/>
            <person name="Haridas S."/>
            <person name="Chen C."/>
            <person name="Bauer D."/>
            <person name="Andreopoulos W."/>
            <person name="Pangilinan J."/>
            <person name="LaButti K."/>
            <person name="Riley R."/>
            <person name="Lipzen A."/>
            <person name="Clum A."/>
            <person name="Drula E."/>
            <person name="Henrissat B."/>
            <person name="Kohler A."/>
            <person name="Grigoriev I.V."/>
            <person name="Martin F.M."/>
            <person name="Hacquard S."/>
        </authorList>
    </citation>
    <scope>NUCLEOTIDE SEQUENCE</scope>
    <source>
        <strain evidence="2">MPI-SDFR-AT-0073</strain>
    </source>
</reference>
<sequence length="265" mass="29601">MIPERSPAAPTRQQPHRASRSAGPPKPIYVPEVLKPRARTNAGVKKGNTASNVASIKPRKPAAARRKAKQPSPKKKKKKKKKGRGKRLSLGSMDFLLESSSDLLARQDRWIPDLGQRPQAISQPPVSQLASELWMSYSALDDYVYAQSLKDSAQVNVASQHEVLQRGQRVQPSERPSTVDGTLWGIYRLLEAWVYRASLTAEQAVTHPLLDDVLDYQCDGGDTPPIAPEGWEWIGRELIRTKAANDKRECKIMNVKMDAQNVHEK</sequence>